<feature type="non-terminal residue" evidence="3">
    <location>
        <position position="1"/>
    </location>
</feature>
<dbReference type="InterPro" id="IPR000092">
    <property type="entry name" value="Polyprenyl_synt"/>
</dbReference>
<dbReference type="GO" id="GO:0004659">
    <property type="term" value="F:prenyltransferase activity"/>
    <property type="evidence" value="ECO:0007669"/>
    <property type="project" value="InterPro"/>
</dbReference>
<dbReference type="Gene3D" id="1.10.600.10">
    <property type="entry name" value="Farnesyl Diphosphate Synthase"/>
    <property type="match status" value="1"/>
</dbReference>
<dbReference type="InterPro" id="IPR033749">
    <property type="entry name" value="Polyprenyl_synt_CS"/>
</dbReference>
<dbReference type="Pfam" id="PF00348">
    <property type="entry name" value="polyprenyl_synt"/>
    <property type="match status" value="1"/>
</dbReference>
<evidence type="ECO:0008006" key="4">
    <source>
        <dbReference type="Google" id="ProtNLM"/>
    </source>
</evidence>
<name>X0UL64_9ZZZZ</name>
<comment type="caution">
    <text evidence="3">The sequence shown here is derived from an EMBL/GenBank/DDBJ whole genome shotgun (WGS) entry which is preliminary data.</text>
</comment>
<reference evidence="3" key="1">
    <citation type="journal article" date="2014" name="Front. Microbiol.">
        <title>High frequency of phylogenetically diverse reductive dehalogenase-homologous genes in deep subseafloor sedimentary metagenomes.</title>
        <authorList>
            <person name="Kawai M."/>
            <person name="Futagami T."/>
            <person name="Toyoda A."/>
            <person name="Takaki Y."/>
            <person name="Nishi S."/>
            <person name="Hori S."/>
            <person name="Arai W."/>
            <person name="Tsubouchi T."/>
            <person name="Morono Y."/>
            <person name="Uchiyama I."/>
            <person name="Ito T."/>
            <person name="Fujiyama A."/>
            <person name="Inagaki F."/>
            <person name="Takami H."/>
        </authorList>
    </citation>
    <scope>NUCLEOTIDE SEQUENCE</scope>
    <source>
        <strain evidence="3">Expedition CK06-06</strain>
    </source>
</reference>
<keyword evidence="2" id="KW-0460">Magnesium</keyword>
<dbReference type="SUPFAM" id="SSF48576">
    <property type="entry name" value="Terpenoid synthases"/>
    <property type="match status" value="1"/>
</dbReference>
<dbReference type="GO" id="GO:0046872">
    <property type="term" value="F:metal ion binding"/>
    <property type="evidence" value="ECO:0007669"/>
    <property type="project" value="UniProtKB-KW"/>
</dbReference>
<dbReference type="AlphaFoldDB" id="X0UL64"/>
<sequence>HDDIQDNSPLRRGRPTIWKLWGSAQAINAGDAMYTLAQLALLRLEETTNAKITIQASQILQIACQKLTQGQYLDIAYELQRSMNLESYWSMIEGKTAALLAACTELGALVGFTEAHLQKAYRSFGYHLGLAFQVRDDLLGIWGDSLITGKSTQSDLISGKKTLPVLYALSKNGPFAKRWEQGAITPDEIPALVTQLEVEGARAFTQERASEITYKALDALRAAEVKGEAGEALTNLTEELLTRQV</sequence>
<accession>X0UL64</accession>
<dbReference type="EMBL" id="BARS01028944">
    <property type="protein sequence ID" value="GAG00002.1"/>
    <property type="molecule type" value="Genomic_DNA"/>
</dbReference>
<dbReference type="PANTHER" id="PTHR12001">
    <property type="entry name" value="GERANYLGERANYL PYROPHOSPHATE SYNTHASE"/>
    <property type="match status" value="1"/>
</dbReference>
<evidence type="ECO:0000256" key="1">
    <source>
        <dbReference type="ARBA" id="ARBA00022723"/>
    </source>
</evidence>
<dbReference type="PROSITE" id="PS00444">
    <property type="entry name" value="POLYPRENYL_SYNTHASE_2"/>
    <property type="match status" value="1"/>
</dbReference>
<gene>
    <name evidence="3" type="ORF">S01H1_45308</name>
</gene>
<dbReference type="CDD" id="cd00685">
    <property type="entry name" value="Trans_IPPS_HT"/>
    <property type="match status" value="1"/>
</dbReference>
<organism evidence="3">
    <name type="scientific">marine sediment metagenome</name>
    <dbReference type="NCBI Taxonomy" id="412755"/>
    <lineage>
        <taxon>unclassified sequences</taxon>
        <taxon>metagenomes</taxon>
        <taxon>ecological metagenomes</taxon>
    </lineage>
</organism>
<evidence type="ECO:0000313" key="3">
    <source>
        <dbReference type="EMBL" id="GAG00002.1"/>
    </source>
</evidence>
<dbReference type="SFLD" id="SFLDS00005">
    <property type="entry name" value="Isoprenoid_Synthase_Type_I"/>
    <property type="match status" value="1"/>
</dbReference>
<keyword evidence="1" id="KW-0479">Metal-binding</keyword>
<evidence type="ECO:0000256" key="2">
    <source>
        <dbReference type="ARBA" id="ARBA00022842"/>
    </source>
</evidence>
<dbReference type="GO" id="GO:0008299">
    <property type="term" value="P:isoprenoid biosynthetic process"/>
    <property type="evidence" value="ECO:0007669"/>
    <property type="project" value="InterPro"/>
</dbReference>
<protein>
    <recommendedName>
        <fullName evidence="4">Polyprenyl synthetase family protein</fullName>
    </recommendedName>
</protein>
<proteinExistence type="predicted"/>
<dbReference type="InterPro" id="IPR008949">
    <property type="entry name" value="Isoprenoid_synthase_dom_sf"/>
</dbReference>
<dbReference type="PANTHER" id="PTHR12001:SF86">
    <property type="entry name" value="GERANYLGERANYL DIPHOSPHATE SYNTHASE"/>
    <property type="match status" value="1"/>
</dbReference>